<dbReference type="GO" id="GO:0007031">
    <property type="term" value="P:peroxisome organization"/>
    <property type="evidence" value="ECO:0007669"/>
    <property type="project" value="TreeGrafter"/>
</dbReference>
<evidence type="ECO:0000256" key="3">
    <source>
        <dbReference type="ARBA" id="ARBA00022448"/>
    </source>
</evidence>
<dbReference type="GO" id="GO:0006635">
    <property type="term" value="P:fatty acid beta-oxidation"/>
    <property type="evidence" value="ECO:0007669"/>
    <property type="project" value="TreeGrafter"/>
</dbReference>
<sequence length="711" mass="79934">MANESKLLMAGGTRTALLLGAGALGLAIYYYMKRKKQRNVAKPSKKKHNAPSLNAAFLKQLLKLLQISIPGLWTTEFGLLVAHTLSLVSRTFLSIYVAQLDGRLVKSIVEGNVPRFLTLIVNWILVAIPATFVNSLIRYLECKLALSIRTRLTSHAYSLYFRNQTYYRVSNLDGRLSNPDHSLTEDLQAFSSSLTHIYSHVSKPILDVLLMVGALVRMAKKRGQNSNQPSIIALSTIGLTATILKLTSPQFGKLVAEEARRNGFLRYLHSRVITNSEEIAFYAGHRIEHNLLWRNFKSLTQQMNLIFQKKLWYIMLEQFLMKYVWGLAGLVIVAWPILTKNEPQEGEDDPHEDISVSERTRLYTTSKNLLMNGADAIERLMTSYKEITELAGYTSRVSEMLGVFEEAQRGVLKPAGTVSVSNSLEPTANGSPRSFITSFNSGTVYDSDELIILEDVPIITPNKDVVVSKLSFKVEPGMHLLITGPNGCGKSSLFRILSGLWPVYGGVLTKPHPSTMFYIPQRPYMSLGTLRDQVIYPDTNEDMSNKGYTDQDLENILNIVHLHYIVKREGGWDAEGDWKDVLSGGEKQRMGMARLFYHKPKFALLDECTSAVSIDVEGAIFQTAKDNNITLLTISHRPSLWRFHSHMLQFDGEGGWRMEELDTATRLSLNEEKQRLEAQLAGIPEMQARLKQLCGILGEASVQLEKNEEDN</sequence>
<keyword evidence="5" id="KW-0547">Nucleotide-binding</keyword>
<dbReference type="KEGG" id="aqu:100640478"/>
<keyword evidence="7" id="KW-0067">ATP-binding</keyword>
<evidence type="ECO:0000256" key="9">
    <source>
        <dbReference type="ARBA" id="ARBA00022989"/>
    </source>
</evidence>
<evidence type="ECO:0000256" key="8">
    <source>
        <dbReference type="ARBA" id="ARBA00022967"/>
    </source>
</evidence>
<dbReference type="SUPFAM" id="SSF52540">
    <property type="entry name" value="P-loop containing nucleoside triphosphate hydrolases"/>
    <property type="match status" value="1"/>
</dbReference>
<comment type="subcellular location">
    <subcellularLocation>
        <location evidence="1">Peroxisome membrane</location>
        <topology evidence="1">Multi-pass membrane protein</topology>
    </subcellularLocation>
</comment>
<dbReference type="InterPro" id="IPR011527">
    <property type="entry name" value="ABC1_TM_dom"/>
</dbReference>
<dbReference type="eggNOG" id="KOG0064">
    <property type="taxonomic scope" value="Eukaryota"/>
</dbReference>
<keyword evidence="4 12" id="KW-0812">Transmembrane</keyword>
<feature type="transmembrane region" description="Helical" evidence="12">
    <location>
        <begin position="12"/>
        <end position="32"/>
    </location>
</feature>
<dbReference type="InterPro" id="IPR036640">
    <property type="entry name" value="ABC1_TM_sf"/>
</dbReference>
<dbReference type="InterPro" id="IPR017871">
    <property type="entry name" value="ABC_transporter-like_CS"/>
</dbReference>
<evidence type="ECO:0000256" key="4">
    <source>
        <dbReference type="ARBA" id="ARBA00022692"/>
    </source>
</evidence>
<reference evidence="15" key="2">
    <citation type="submission" date="2017-05" db="UniProtKB">
        <authorList>
            <consortium name="EnsemblMetazoa"/>
        </authorList>
    </citation>
    <scope>IDENTIFICATION</scope>
</reference>
<gene>
    <name evidence="15" type="primary">100640478</name>
</gene>
<feature type="transmembrane region" description="Helical" evidence="12">
    <location>
        <begin position="119"/>
        <end position="137"/>
    </location>
</feature>
<dbReference type="OMA" id="DIQAGHF"/>
<keyword evidence="11" id="KW-0576">Peroxisome</keyword>
<dbReference type="Pfam" id="PF06472">
    <property type="entry name" value="ABC_membrane_2"/>
    <property type="match status" value="1"/>
</dbReference>
<dbReference type="EnsemblMetazoa" id="Aqu2.1.42639_001">
    <property type="protein sequence ID" value="Aqu2.1.42639_001"/>
    <property type="gene ID" value="Aqu2.1.42639"/>
</dbReference>
<dbReference type="GO" id="GO:0042760">
    <property type="term" value="P:very long-chain fatty acid catabolic process"/>
    <property type="evidence" value="ECO:0007669"/>
    <property type="project" value="TreeGrafter"/>
</dbReference>
<dbReference type="GO" id="GO:0016887">
    <property type="term" value="F:ATP hydrolysis activity"/>
    <property type="evidence" value="ECO:0007669"/>
    <property type="project" value="InterPro"/>
</dbReference>
<dbReference type="InParanoid" id="A0A1X7VRY2"/>
<dbReference type="Gene3D" id="3.40.50.300">
    <property type="entry name" value="P-loop containing nucleotide triphosphate hydrolases"/>
    <property type="match status" value="1"/>
</dbReference>
<dbReference type="GO" id="GO:0140359">
    <property type="term" value="F:ABC-type transporter activity"/>
    <property type="evidence" value="ECO:0007669"/>
    <property type="project" value="InterPro"/>
</dbReference>
<accession>A0A1X7VRY2</accession>
<organism evidence="15">
    <name type="scientific">Amphimedon queenslandica</name>
    <name type="common">Sponge</name>
    <dbReference type="NCBI Taxonomy" id="400682"/>
    <lineage>
        <taxon>Eukaryota</taxon>
        <taxon>Metazoa</taxon>
        <taxon>Porifera</taxon>
        <taxon>Demospongiae</taxon>
        <taxon>Heteroscleromorpha</taxon>
        <taxon>Haplosclerida</taxon>
        <taxon>Niphatidae</taxon>
        <taxon>Amphimedon</taxon>
    </lineage>
</organism>
<evidence type="ECO:0000313" key="16">
    <source>
        <dbReference type="Proteomes" id="UP000007879"/>
    </source>
</evidence>
<feature type="domain" description="ABC transmembrane type-1" evidence="14">
    <location>
        <begin position="84"/>
        <end position="321"/>
    </location>
</feature>
<dbReference type="FunFam" id="3.40.50.300:FF:000800">
    <property type="entry name" value="ATP-binding cassette sub-family D member 1"/>
    <property type="match status" value="1"/>
</dbReference>
<dbReference type="InterPro" id="IPR003593">
    <property type="entry name" value="AAA+_ATPase"/>
</dbReference>
<dbReference type="STRING" id="400682.A0A1X7VRY2"/>
<evidence type="ECO:0000259" key="14">
    <source>
        <dbReference type="PROSITE" id="PS50929"/>
    </source>
</evidence>
<protein>
    <recommendedName>
        <fullName evidence="17">ABC transporter domain-containing protein</fullName>
    </recommendedName>
</protein>
<evidence type="ECO:0000313" key="15">
    <source>
        <dbReference type="EnsemblMetazoa" id="Aqu2.1.42639_001"/>
    </source>
</evidence>
<dbReference type="GO" id="GO:0005324">
    <property type="term" value="F:long-chain fatty acid transmembrane transporter activity"/>
    <property type="evidence" value="ECO:0007669"/>
    <property type="project" value="TreeGrafter"/>
</dbReference>
<dbReference type="PROSITE" id="PS50929">
    <property type="entry name" value="ABC_TM1F"/>
    <property type="match status" value="1"/>
</dbReference>
<evidence type="ECO:0000256" key="11">
    <source>
        <dbReference type="ARBA" id="ARBA00023140"/>
    </source>
</evidence>
<evidence type="ECO:0000256" key="1">
    <source>
        <dbReference type="ARBA" id="ARBA00004585"/>
    </source>
</evidence>
<keyword evidence="10 12" id="KW-0472">Membrane</keyword>
<evidence type="ECO:0008006" key="17">
    <source>
        <dbReference type="Google" id="ProtNLM"/>
    </source>
</evidence>
<name>A0A1X7VRY2_AMPQE</name>
<dbReference type="FunCoup" id="A0A1X7VRY2">
    <property type="interactions" value="93"/>
</dbReference>
<keyword evidence="6" id="KW-0378">Hydrolase</keyword>
<dbReference type="InterPro" id="IPR050835">
    <property type="entry name" value="ABC_transporter_sub-D"/>
</dbReference>
<dbReference type="SMART" id="SM00382">
    <property type="entry name" value="AAA"/>
    <property type="match status" value="1"/>
</dbReference>
<dbReference type="PROSITE" id="PS50893">
    <property type="entry name" value="ABC_TRANSPORTER_2"/>
    <property type="match status" value="1"/>
</dbReference>
<dbReference type="InterPro" id="IPR027417">
    <property type="entry name" value="P-loop_NTPase"/>
</dbReference>
<dbReference type="OrthoDB" id="422637at2759"/>
<evidence type="ECO:0000256" key="12">
    <source>
        <dbReference type="SAM" id="Phobius"/>
    </source>
</evidence>
<comment type="similarity">
    <text evidence="2">Belongs to the ABC transporter superfamily. ABCD family. Peroxisomal fatty acyl CoA transporter (TC 3.A.1.203) subfamily.</text>
</comment>
<dbReference type="Gene3D" id="1.20.1560.10">
    <property type="entry name" value="ABC transporter type 1, transmembrane domain"/>
    <property type="match status" value="1"/>
</dbReference>
<reference evidence="16" key="1">
    <citation type="journal article" date="2010" name="Nature">
        <title>The Amphimedon queenslandica genome and the evolution of animal complexity.</title>
        <authorList>
            <person name="Srivastava M."/>
            <person name="Simakov O."/>
            <person name="Chapman J."/>
            <person name="Fahey B."/>
            <person name="Gauthier M.E."/>
            <person name="Mitros T."/>
            <person name="Richards G.S."/>
            <person name="Conaco C."/>
            <person name="Dacre M."/>
            <person name="Hellsten U."/>
            <person name="Larroux C."/>
            <person name="Putnam N.H."/>
            <person name="Stanke M."/>
            <person name="Adamska M."/>
            <person name="Darling A."/>
            <person name="Degnan S.M."/>
            <person name="Oakley T.H."/>
            <person name="Plachetzki D.C."/>
            <person name="Zhai Y."/>
            <person name="Adamski M."/>
            <person name="Calcino A."/>
            <person name="Cummins S.F."/>
            <person name="Goodstein D.M."/>
            <person name="Harris C."/>
            <person name="Jackson D.J."/>
            <person name="Leys S.P."/>
            <person name="Shu S."/>
            <person name="Woodcroft B.J."/>
            <person name="Vervoort M."/>
            <person name="Kosik K.S."/>
            <person name="Manning G."/>
            <person name="Degnan B.M."/>
            <person name="Rokhsar D.S."/>
        </authorList>
    </citation>
    <scope>NUCLEOTIDE SEQUENCE [LARGE SCALE GENOMIC DNA]</scope>
</reference>
<dbReference type="PROSITE" id="PS00211">
    <property type="entry name" value="ABC_TRANSPORTER_1"/>
    <property type="match status" value="1"/>
</dbReference>
<evidence type="ECO:0000256" key="10">
    <source>
        <dbReference type="ARBA" id="ARBA00023136"/>
    </source>
</evidence>
<dbReference type="GO" id="GO:0005524">
    <property type="term" value="F:ATP binding"/>
    <property type="evidence" value="ECO:0007669"/>
    <property type="project" value="UniProtKB-KW"/>
</dbReference>
<dbReference type="Proteomes" id="UP000007879">
    <property type="component" value="Unassembled WGS sequence"/>
</dbReference>
<evidence type="ECO:0000256" key="7">
    <source>
        <dbReference type="ARBA" id="ARBA00022840"/>
    </source>
</evidence>
<dbReference type="InterPro" id="IPR003439">
    <property type="entry name" value="ABC_transporter-like_ATP-bd"/>
</dbReference>
<dbReference type="CDD" id="cd03223">
    <property type="entry name" value="ABCD_peroxisomal_ALDP"/>
    <property type="match status" value="1"/>
</dbReference>
<proteinExistence type="inferred from homology"/>
<evidence type="ECO:0000256" key="6">
    <source>
        <dbReference type="ARBA" id="ARBA00022801"/>
    </source>
</evidence>
<keyword evidence="8" id="KW-1278">Translocase</keyword>
<dbReference type="SUPFAM" id="SSF90123">
    <property type="entry name" value="ABC transporter transmembrane region"/>
    <property type="match status" value="1"/>
</dbReference>
<dbReference type="PANTHER" id="PTHR11384">
    <property type="entry name" value="ATP-BINDING CASSETTE, SUB-FAMILY D MEMBER"/>
    <property type="match status" value="1"/>
</dbReference>
<dbReference type="AlphaFoldDB" id="A0A1X7VRY2"/>
<dbReference type="Pfam" id="PF00005">
    <property type="entry name" value="ABC_tran"/>
    <property type="match status" value="1"/>
</dbReference>
<keyword evidence="16" id="KW-1185">Reference proteome</keyword>
<dbReference type="PANTHER" id="PTHR11384:SF67">
    <property type="entry name" value="ATP-BINDING CASSETTE SUB-FAMILY D MEMBER 1"/>
    <property type="match status" value="1"/>
</dbReference>
<feature type="domain" description="ABC transporter" evidence="13">
    <location>
        <begin position="451"/>
        <end position="678"/>
    </location>
</feature>
<evidence type="ECO:0000259" key="13">
    <source>
        <dbReference type="PROSITE" id="PS50893"/>
    </source>
</evidence>
<dbReference type="GO" id="GO:0005778">
    <property type="term" value="C:peroxisomal membrane"/>
    <property type="evidence" value="ECO:0007669"/>
    <property type="project" value="UniProtKB-SubCell"/>
</dbReference>
<dbReference type="EnsemblMetazoa" id="XM_003383005.3">
    <property type="protein sequence ID" value="XP_003383053.1"/>
    <property type="gene ID" value="LOC100640478"/>
</dbReference>
<feature type="transmembrane region" description="Helical" evidence="12">
    <location>
        <begin position="79"/>
        <end position="98"/>
    </location>
</feature>
<keyword evidence="3" id="KW-0813">Transport</keyword>
<keyword evidence="9 12" id="KW-1133">Transmembrane helix</keyword>
<evidence type="ECO:0000256" key="5">
    <source>
        <dbReference type="ARBA" id="ARBA00022741"/>
    </source>
</evidence>
<dbReference type="GO" id="GO:0015910">
    <property type="term" value="P:long-chain fatty acid import into peroxisome"/>
    <property type="evidence" value="ECO:0007669"/>
    <property type="project" value="TreeGrafter"/>
</dbReference>
<feature type="transmembrane region" description="Helical" evidence="12">
    <location>
        <begin position="319"/>
        <end position="338"/>
    </location>
</feature>
<evidence type="ECO:0000256" key="2">
    <source>
        <dbReference type="ARBA" id="ARBA00008575"/>
    </source>
</evidence>